<reference evidence="6 7" key="1">
    <citation type="submission" date="2025-04" db="UniProtKB">
        <authorList>
            <consortium name="RefSeq"/>
        </authorList>
    </citation>
    <scope>IDENTIFICATION</scope>
    <source>
        <tissue evidence="6 7">Total insect</tissue>
    </source>
</reference>
<accession>A0A6P9AA56</accession>
<evidence type="ECO:0000256" key="1">
    <source>
        <dbReference type="ARBA" id="ARBA00022737"/>
    </source>
</evidence>
<dbReference type="SMART" id="SM00173">
    <property type="entry name" value="RAS"/>
    <property type="match status" value="1"/>
</dbReference>
<dbReference type="FunFam" id="3.30.710.10:FF:000014">
    <property type="entry name" value="Rho-related BTB domain-containing protein 2 isoform 1"/>
    <property type="match status" value="1"/>
</dbReference>
<evidence type="ECO:0000313" key="8">
    <source>
        <dbReference type="RefSeq" id="XP_034254972.1"/>
    </source>
</evidence>
<dbReference type="PROSITE" id="PS51419">
    <property type="entry name" value="RAB"/>
    <property type="match status" value="1"/>
</dbReference>
<keyword evidence="2" id="KW-0547">Nucleotide-binding</keyword>
<dbReference type="SUPFAM" id="SSF52540">
    <property type="entry name" value="P-loop containing nucleoside triphosphate hydrolases"/>
    <property type="match status" value="1"/>
</dbReference>
<dbReference type="RefSeq" id="XP_034254972.1">
    <property type="nucleotide sequence ID" value="XM_034399081.1"/>
</dbReference>
<dbReference type="GO" id="GO:0035099">
    <property type="term" value="P:hemocyte migration"/>
    <property type="evidence" value="ECO:0007669"/>
    <property type="project" value="UniProtKB-ARBA"/>
</dbReference>
<dbReference type="Proteomes" id="UP000515158">
    <property type="component" value="Unplaced"/>
</dbReference>
<dbReference type="GO" id="GO:0022412">
    <property type="term" value="P:cellular process involved in reproduction in multicellular organism"/>
    <property type="evidence" value="ECO:0007669"/>
    <property type="project" value="UniProtKB-ARBA"/>
</dbReference>
<keyword evidence="1" id="KW-0677">Repeat</keyword>
<feature type="domain" description="BTB" evidence="4">
    <location>
        <begin position="492"/>
        <end position="559"/>
    </location>
</feature>
<dbReference type="GO" id="GO:0003924">
    <property type="term" value="F:GTPase activity"/>
    <property type="evidence" value="ECO:0007669"/>
    <property type="project" value="InterPro"/>
</dbReference>
<organism evidence="8">
    <name type="scientific">Thrips palmi</name>
    <name type="common">Melon thrips</name>
    <dbReference type="NCBI Taxonomy" id="161013"/>
    <lineage>
        <taxon>Eukaryota</taxon>
        <taxon>Metazoa</taxon>
        <taxon>Ecdysozoa</taxon>
        <taxon>Arthropoda</taxon>
        <taxon>Hexapoda</taxon>
        <taxon>Insecta</taxon>
        <taxon>Pterygota</taxon>
        <taxon>Neoptera</taxon>
        <taxon>Paraneoptera</taxon>
        <taxon>Thysanoptera</taxon>
        <taxon>Terebrantia</taxon>
        <taxon>Thripoidea</taxon>
        <taxon>Thripidae</taxon>
        <taxon>Thrips</taxon>
    </lineage>
</organism>
<dbReference type="Gene3D" id="3.30.710.10">
    <property type="entry name" value="Potassium Channel Kv1.1, Chain A"/>
    <property type="match status" value="3"/>
</dbReference>
<dbReference type="PROSITE" id="PS50097">
    <property type="entry name" value="BTB"/>
    <property type="match status" value="2"/>
</dbReference>
<evidence type="ECO:0000313" key="9">
    <source>
        <dbReference type="RefSeq" id="XP_034254973.1"/>
    </source>
</evidence>
<evidence type="ECO:0000259" key="4">
    <source>
        <dbReference type="PROSITE" id="PS50097"/>
    </source>
</evidence>
<dbReference type="OrthoDB" id="6020506at2759"/>
<dbReference type="AlphaFoldDB" id="A0A6P9AA56"/>
<dbReference type="CDD" id="cd18186">
    <property type="entry name" value="BTB_POZ_ZBTB_KLHL-like"/>
    <property type="match status" value="1"/>
</dbReference>
<dbReference type="GO" id="GO:0010008">
    <property type="term" value="C:endosome membrane"/>
    <property type="evidence" value="ECO:0007669"/>
    <property type="project" value="UniProtKB-ARBA"/>
</dbReference>
<dbReference type="InterPro" id="IPR003578">
    <property type="entry name" value="Small_GTPase_Rho"/>
</dbReference>
<evidence type="ECO:0000313" key="6">
    <source>
        <dbReference type="RefSeq" id="XP_034254970.1"/>
    </source>
</evidence>
<dbReference type="InterPro" id="IPR027417">
    <property type="entry name" value="P-loop_NTPase"/>
</dbReference>
<dbReference type="GO" id="GO:0007264">
    <property type="term" value="P:small GTPase-mediated signal transduction"/>
    <property type="evidence" value="ECO:0007669"/>
    <property type="project" value="InterPro"/>
</dbReference>
<dbReference type="CDD" id="cd01873">
    <property type="entry name" value="RhoBTB"/>
    <property type="match status" value="1"/>
</dbReference>
<keyword evidence="5" id="KW-1185">Reference proteome</keyword>
<protein>
    <submittedName>
        <fullName evidence="6 7">Rho-related BTB domain-containing protein 1 isoform X1</fullName>
    </submittedName>
</protein>
<dbReference type="SMART" id="SM00174">
    <property type="entry name" value="RHO"/>
    <property type="match status" value="1"/>
</dbReference>
<gene>
    <name evidence="6 7 8 9" type="primary">LOC117653425</name>
</gene>
<evidence type="ECO:0000256" key="2">
    <source>
        <dbReference type="ARBA" id="ARBA00022741"/>
    </source>
</evidence>
<dbReference type="GO" id="GO:0005525">
    <property type="term" value="F:GTP binding"/>
    <property type="evidence" value="ECO:0007669"/>
    <property type="project" value="UniProtKB-KW"/>
</dbReference>
<dbReference type="SMART" id="SM00225">
    <property type="entry name" value="BTB"/>
    <property type="match status" value="2"/>
</dbReference>
<evidence type="ECO:0000256" key="3">
    <source>
        <dbReference type="ARBA" id="ARBA00023134"/>
    </source>
</evidence>
<feature type="domain" description="BTB" evidence="4">
    <location>
        <begin position="264"/>
        <end position="425"/>
    </location>
</feature>
<dbReference type="PRINTS" id="PR00449">
    <property type="entry name" value="RASTRNSFRMNG"/>
</dbReference>
<name>A0A6P9AA56_THRPL</name>
<dbReference type="CDD" id="cd18499">
    <property type="entry name" value="BACK_RHOBTB"/>
    <property type="match status" value="1"/>
</dbReference>
<evidence type="ECO:0000313" key="5">
    <source>
        <dbReference type="Proteomes" id="UP000515158"/>
    </source>
</evidence>
<dbReference type="RefSeq" id="XP_034254971.1">
    <property type="nucleotide sequence ID" value="XM_034399080.1"/>
</dbReference>
<dbReference type="InterPro" id="IPR000210">
    <property type="entry name" value="BTB/POZ_dom"/>
</dbReference>
<dbReference type="CTD" id="40249"/>
<dbReference type="GO" id="GO:0003006">
    <property type="term" value="P:developmental process involved in reproduction"/>
    <property type="evidence" value="ECO:0007669"/>
    <property type="project" value="UniProtKB-ARBA"/>
</dbReference>
<dbReference type="RefSeq" id="XP_034254970.1">
    <property type="nucleotide sequence ID" value="XM_034399079.1"/>
</dbReference>
<sequence>MDNEQPHQELVKCVVVGDTAVGKTRLICARACNKQVSLSQLLTTHVPTVWAIDQYRIYKDVLERSWEVVDGVNVSLRLWDTFGDHEKDRRFAYGRSDVVLLCFSVTSPVSLRNCKAMWYPEIRRFCPQTPVLLVGCKNDLRYMYQDEAYLSIFRENGSFLRATRKSDLVMPDQARAIARELGVHYYETSVLSYYGVNEVFENAIRSALMARRQQRFWMTNLKKVQRPLLQAPFKPPKPPVPEIHISPSSYDNHMREMWIQQAHTDVIFVAGSVGFTAHRFMLASASPLLHRILMTDFSNELNTRSSSESSMVSTFGEATQGDFNDDTEHLIRVDTGKPSRVWEQLKRRSSCQILTCDSNRRLDVSREMDHPAFLSIRVQQCEGLDHRGNPSSSLQTVITLSKLITPQAMNQVLQFMYTGTIDSQYCELQTAPIGLLLEIRQAAEFLELSDLHLFVSNVHSREEFLNTELILHYRKDLKKRFQDLCLGHGLFSDVIFQLDDGLYPVHRALLMSRCDMFKAMFSGDFRESSAKVIMFPGVAQDTFIQLLVYLYTDDISGTVSYLKCLELLEVANRLCLQRLITLIEQKVVEQLSVRCGTDGDVVEHCLRLLEPCKLHNADQLADWCMNHLCTNYNKLCKRSPKLLRQLHPENQEYLSEHRWPPVWYLKDYDYYEKCASEREKEERPLLKRSSAGCLCFSSKARRSSAHMSSTVDNSAAIATDAIDVDIEVMAEDGPGPVPVPEASNAMDM</sequence>
<dbReference type="GO" id="GO:0035006">
    <property type="term" value="P:melanization defense response"/>
    <property type="evidence" value="ECO:0007669"/>
    <property type="project" value="UniProtKB-ARBA"/>
</dbReference>
<dbReference type="Pfam" id="PF00071">
    <property type="entry name" value="Ras"/>
    <property type="match status" value="1"/>
</dbReference>
<dbReference type="GO" id="GO:0001667">
    <property type="term" value="P:ameboidal-type cell migration"/>
    <property type="evidence" value="ECO:0007669"/>
    <property type="project" value="UniProtKB-ARBA"/>
</dbReference>
<dbReference type="InterPro" id="IPR011333">
    <property type="entry name" value="SKP1/BTB/POZ_sf"/>
</dbReference>
<dbReference type="SMART" id="SM00175">
    <property type="entry name" value="RAB"/>
    <property type="match status" value="1"/>
</dbReference>
<dbReference type="RefSeq" id="XP_034254973.1">
    <property type="nucleotide sequence ID" value="XM_034399082.1"/>
</dbReference>
<dbReference type="Pfam" id="PF00651">
    <property type="entry name" value="BTB"/>
    <property type="match status" value="1"/>
</dbReference>
<keyword evidence="3" id="KW-0342">GTP-binding</keyword>
<dbReference type="KEGG" id="tpal:117653425"/>
<dbReference type="PROSITE" id="PS51420">
    <property type="entry name" value="RHO"/>
    <property type="match status" value="1"/>
</dbReference>
<dbReference type="GeneID" id="117653425"/>
<dbReference type="InterPro" id="IPR001806">
    <property type="entry name" value="Small_GTPase"/>
</dbReference>
<evidence type="ECO:0000313" key="7">
    <source>
        <dbReference type="RefSeq" id="XP_034254971.1"/>
    </source>
</evidence>
<dbReference type="PANTHER" id="PTHR24072">
    <property type="entry name" value="RHO FAMILY GTPASE"/>
    <property type="match status" value="1"/>
</dbReference>
<dbReference type="SUPFAM" id="SSF54695">
    <property type="entry name" value="POZ domain"/>
    <property type="match status" value="2"/>
</dbReference>
<dbReference type="PROSITE" id="PS51421">
    <property type="entry name" value="RAS"/>
    <property type="match status" value="1"/>
</dbReference>
<dbReference type="FunFam" id="3.40.50.300:FF:000177">
    <property type="entry name" value="Rho-related BTB domain-containing protein 2"/>
    <property type="match status" value="1"/>
</dbReference>
<dbReference type="Gene3D" id="3.40.50.300">
    <property type="entry name" value="P-loop containing nucleotide triphosphate hydrolases"/>
    <property type="match status" value="1"/>
</dbReference>
<proteinExistence type="predicted"/>